<dbReference type="RefSeq" id="WP_097782106.1">
    <property type="nucleotide sequence ID" value="NZ_NMTS02000001.1"/>
</dbReference>
<organism evidence="2 3">
    <name type="scientific">Faecalibacterium prausnitzii</name>
    <dbReference type="NCBI Taxonomy" id="853"/>
    <lineage>
        <taxon>Bacteria</taxon>
        <taxon>Bacillati</taxon>
        <taxon>Bacillota</taxon>
        <taxon>Clostridia</taxon>
        <taxon>Eubacteriales</taxon>
        <taxon>Oscillospiraceae</taxon>
        <taxon>Faecalibacterium</taxon>
    </lineage>
</organism>
<comment type="caution">
    <text evidence="2">The sequence shown here is derived from an EMBL/GenBank/DDBJ whole genome shotgun (WGS) entry which is preliminary data.</text>
</comment>
<dbReference type="EMBL" id="NMTS02000001">
    <property type="protein sequence ID" value="PLK30680.1"/>
    <property type="molecule type" value="Genomic_DNA"/>
</dbReference>
<feature type="domain" description="DUF3846" evidence="1">
    <location>
        <begin position="1"/>
        <end position="105"/>
    </location>
</feature>
<dbReference type="Pfam" id="PF12957">
    <property type="entry name" value="DUF3846"/>
    <property type="match status" value="1"/>
</dbReference>
<dbReference type="Proteomes" id="UP000221015">
    <property type="component" value="Unassembled WGS sequence"/>
</dbReference>
<gene>
    <name evidence="2" type="ORF">CGS50_003445</name>
</gene>
<evidence type="ECO:0000259" key="1">
    <source>
        <dbReference type="Pfam" id="PF12957"/>
    </source>
</evidence>
<protein>
    <submittedName>
        <fullName evidence="2">DUF3846 domain-containing protein</fullName>
    </submittedName>
</protein>
<accession>A0A2J4JS39</accession>
<proteinExistence type="predicted"/>
<dbReference type="InterPro" id="IPR024559">
    <property type="entry name" value="DUF3846"/>
</dbReference>
<evidence type="ECO:0000313" key="2">
    <source>
        <dbReference type="EMBL" id="PLK30680.1"/>
    </source>
</evidence>
<reference evidence="2 3" key="1">
    <citation type="journal article" date="2017" name="Front. Microbiol.">
        <title>New Insights into the Diversity of the Genus Faecalibacterium.</title>
        <authorList>
            <person name="Benevides L."/>
            <person name="Burman S."/>
            <person name="Martin R."/>
            <person name="Robert V."/>
            <person name="Thomas M."/>
            <person name="Miquel S."/>
            <person name="Chain F."/>
            <person name="Sokol H."/>
            <person name="Bermudez-Humaran L.G."/>
            <person name="Morrison M."/>
            <person name="Langella P."/>
            <person name="Azevedo V.A."/>
            <person name="Chatel J.M."/>
            <person name="Soares S."/>
        </authorList>
    </citation>
    <scope>NUCLEOTIDE SEQUENCE [LARGE SCALE GENOMIC DNA]</scope>
    <source>
        <strain evidence="2 3">CNCM I 4542</strain>
    </source>
</reference>
<sequence>MKVLRIQPKKYPEVIEIDGSLESLQKEVAGPIQAVYPWDDPVALICNEEGKLAEDSFSNCNRVLHNEIGIPYDIVVGTFLIVGLTEDDFSDLSQELIQRYEKLFHNPEEFDYFTDAQGRTHLDVRPCEPEDNAK</sequence>
<evidence type="ECO:0000313" key="3">
    <source>
        <dbReference type="Proteomes" id="UP000221015"/>
    </source>
</evidence>
<name>A0A2J4JS39_9FIRM</name>
<dbReference type="AlphaFoldDB" id="A0A2J4JS39"/>